<keyword evidence="1" id="KW-0812">Transmembrane</keyword>
<proteinExistence type="predicted"/>
<keyword evidence="1" id="KW-0472">Membrane</keyword>
<dbReference type="Proteomes" id="UP001589776">
    <property type="component" value="Unassembled WGS sequence"/>
</dbReference>
<feature type="transmembrane region" description="Helical" evidence="1">
    <location>
        <begin position="12"/>
        <end position="30"/>
    </location>
</feature>
<organism evidence="2 3">
    <name type="scientific">Paenibacillus chartarius</name>
    <dbReference type="NCBI Taxonomy" id="747481"/>
    <lineage>
        <taxon>Bacteria</taxon>
        <taxon>Bacillati</taxon>
        <taxon>Bacillota</taxon>
        <taxon>Bacilli</taxon>
        <taxon>Bacillales</taxon>
        <taxon>Paenibacillaceae</taxon>
        <taxon>Paenibacillus</taxon>
    </lineage>
</organism>
<dbReference type="EMBL" id="JBHLWN010000031">
    <property type="protein sequence ID" value="MFC0212609.1"/>
    <property type="molecule type" value="Genomic_DNA"/>
</dbReference>
<gene>
    <name evidence="2" type="ORF">ACFFK0_09045</name>
</gene>
<protein>
    <submittedName>
        <fullName evidence="2">Uncharacterized protein</fullName>
    </submittedName>
</protein>
<evidence type="ECO:0000256" key="1">
    <source>
        <dbReference type="SAM" id="Phobius"/>
    </source>
</evidence>
<dbReference type="RefSeq" id="WP_377469803.1">
    <property type="nucleotide sequence ID" value="NZ_JBHLWN010000031.1"/>
</dbReference>
<reference evidence="2 3" key="1">
    <citation type="submission" date="2024-09" db="EMBL/GenBank/DDBJ databases">
        <authorList>
            <person name="Sun Q."/>
            <person name="Mori K."/>
        </authorList>
    </citation>
    <scope>NUCLEOTIDE SEQUENCE [LARGE SCALE GENOMIC DNA]</scope>
    <source>
        <strain evidence="2 3">CCM 7759</strain>
    </source>
</reference>
<keyword evidence="3" id="KW-1185">Reference proteome</keyword>
<accession>A0ABV6DIX3</accession>
<feature type="transmembrane region" description="Helical" evidence="1">
    <location>
        <begin position="36"/>
        <end position="53"/>
    </location>
</feature>
<evidence type="ECO:0000313" key="2">
    <source>
        <dbReference type="EMBL" id="MFC0212609.1"/>
    </source>
</evidence>
<evidence type="ECO:0000313" key="3">
    <source>
        <dbReference type="Proteomes" id="UP001589776"/>
    </source>
</evidence>
<keyword evidence="1" id="KW-1133">Transmembrane helix</keyword>
<name>A0ABV6DIX3_9BACL</name>
<sequence length="54" mass="6525">MQQWWWRIRPAVRSVLFPLICIQFARTLFFPNPFDVFVLFALFLLYLGMLFGVV</sequence>
<comment type="caution">
    <text evidence="2">The sequence shown here is derived from an EMBL/GenBank/DDBJ whole genome shotgun (WGS) entry which is preliminary data.</text>
</comment>